<dbReference type="AlphaFoldDB" id="A0A2P2NTD9"/>
<name>A0A2P2NTD9_RHIMU</name>
<evidence type="ECO:0000313" key="1">
    <source>
        <dbReference type="EMBL" id="MBX45693.1"/>
    </source>
</evidence>
<sequence length="72" mass="8187">MERMTAESGDALPPSTSIKSNINIQSNQIQLYHTKPKNENVEDGFSKTRTKPKIFKVANFIYVIDKKFDLAV</sequence>
<protein>
    <submittedName>
        <fullName evidence="1">Uncharacterized protein</fullName>
    </submittedName>
</protein>
<accession>A0A2P2NTD9</accession>
<organism evidence="1">
    <name type="scientific">Rhizophora mucronata</name>
    <name type="common">Asiatic mangrove</name>
    <dbReference type="NCBI Taxonomy" id="61149"/>
    <lineage>
        <taxon>Eukaryota</taxon>
        <taxon>Viridiplantae</taxon>
        <taxon>Streptophyta</taxon>
        <taxon>Embryophyta</taxon>
        <taxon>Tracheophyta</taxon>
        <taxon>Spermatophyta</taxon>
        <taxon>Magnoliopsida</taxon>
        <taxon>eudicotyledons</taxon>
        <taxon>Gunneridae</taxon>
        <taxon>Pentapetalae</taxon>
        <taxon>rosids</taxon>
        <taxon>fabids</taxon>
        <taxon>Malpighiales</taxon>
        <taxon>Rhizophoraceae</taxon>
        <taxon>Rhizophora</taxon>
    </lineage>
</organism>
<reference evidence="1" key="1">
    <citation type="submission" date="2018-02" db="EMBL/GenBank/DDBJ databases">
        <title>Rhizophora mucronata_Transcriptome.</title>
        <authorList>
            <person name="Meera S.P."/>
            <person name="Sreeshan A."/>
            <person name="Augustine A."/>
        </authorList>
    </citation>
    <scope>NUCLEOTIDE SEQUENCE</scope>
    <source>
        <tissue evidence="1">Leaf</tissue>
    </source>
</reference>
<proteinExistence type="predicted"/>
<dbReference type="EMBL" id="GGEC01065209">
    <property type="protein sequence ID" value="MBX45693.1"/>
    <property type="molecule type" value="Transcribed_RNA"/>
</dbReference>